<dbReference type="STRING" id="1081109.A0A168ASH2"/>
<dbReference type="PIRSF" id="PIRSF037677">
    <property type="entry name" value="DNA_mis_repair_Msh6"/>
    <property type="match status" value="1"/>
</dbReference>
<dbReference type="GO" id="GO:0007131">
    <property type="term" value="P:reciprocal meiotic recombination"/>
    <property type="evidence" value="ECO:0007669"/>
    <property type="project" value="TreeGrafter"/>
</dbReference>
<evidence type="ECO:0000256" key="4">
    <source>
        <dbReference type="ARBA" id="ARBA00022840"/>
    </source>
</evidence>
<dbReference type="Proteomes" id="UP000078544">
    <property type="component" value="Unassembled WGS sequence"/>
</dbReference>
<sequence length="638" mass="72061">MMIDVSVLQSLEIVTNISEPKSRDSLFGLLNQTETPMGSRMLRSNILQPPTRYETFIGPRYDALEEFIGAEEMFHDVRKTLGYFKDIERVLTKVRLCVQDLKPPLLTAEKQIITISPNAKIHRAEEQINHVLTVKAFLESVPELHQALSGCKSALLRKIRDICQPHVTLPILNRVKAVIEADATAMSSPLDMRNARTFAVRSGINGMLDVARQTYKELTTEIHLHVEDIDRQCGILPILKFDNGRKYWLKLTGITSEQTLPPTFINVIKKKRHIECQTLPLVKLNHRLSETANEIVVRSDEIIQDLIRDIRHAVAQLFRICESVALVDMVASFAHIATVRDYVRPEFRDVFALRAARHPILDKIMYEEFVPNDYFASEGNCFNIVTGCNMAGKSTYIRGAALLQIMAQIGCFVPATYASFSMIHNIFARVSISDRMEANLSTFAVEMQEMAFILRNVDDKSLVIIDELGRGTGTRDGVAIAIAMSEALIQSRAFVWFATHFTQVVQVLGDRPGVVKFHLASTRTVAEDGTPQLKMLHKATKGTVDADQHYGIDLARALGFPKEFTDLAEKVADDIRRRREESWRNCESRRLVARRKLVLNLHEALKQAAKHGDDEALPGYLKGLQEEFITRMNALNNA</sequence>
<dbReference type="SUPFAM" id="SSF52540">
    <property type="entry name" value="P-loop containing nucleoside triphosphate hydrolases"/>
    <property type="match status" value="1"/>
</dbReference>
<dbReference type="PANTHER" id="PTHR11361:SF21">
    <property type="entry name" value="MUTS PROTEIN HOMOLOG 4"/>
    <property type="match status" value="1"/>
</dbReference>
<dbReference type="Pfam" id="PF05190">
    <property type="entry name" value="MutS_IV"/>
    <property type="match status" value="1"/>
</dbReference>
<name>A0A168ASH2_9HYPO</name>
<dbReference type="InterPro" id="IPR007861">
    <property type="entry name" value="DNA_mismatch_repair_MutS_clamp"/>
</dbReference>
<protein>
    <recommendedName>
        <fullName evidence="2 9">DNA mismatch repair protein MSH3</fullName>
    </recommendedName>
    <alternativeName>
        <fullName evidence="2 9">DNA mismatch repair protein MSH3</fullName>
    </alternativeName>
    <alternativeName>
        <fullName evidence="8">MutS protein homolog 3</fullName>
    </alternativeName>
</protein>
<dbReference type="Pfam" id="PF05192">
    <property type="entry name" value="MutS_III"/>
    <property type="match status" value="1"/>
</dbReference>
<feature type="domain" description="DNA mismatch repair proteins mutS family" evidence="10">
    <location>
        <begin position="461"/>
        <end position="477"/>
    </location>
</feature>
<dbReference type="PANTHER" id="PTHR11361">
    <property type="entry name" value="DNA MISMATCH REPAIR PROTEIN MUTS FAMILY MEMBER"/>
    <property type="match status" value="1"/>
</dbReference>
<keyword evidence="6" id="KW-0469">Meiosis</keyword>
<evidence type="ECO:0000256" key="9">
    <source>
        <dbReference type="ARBA" id="ARBA00073774"/>
    </source>
</evidence>
<dbReference type="InterPro" id="IPR036187">
    <property type="entry name" value="DNA_mismatch_repair_MutS_sf"/>
</dbReference>
<evidence type="ECO:0000256" key="7">
    <source>
        <dbReference type="ARBA" id="ARBA00025902"/>
    </source>
</evidence>
<dbReference type="Pfam" id="PF00488">
    <property type="entry name" value="MutS_V"/>
    <property type="match status" value="1"/>
</dbReference>
<evidence type="ECO:0000256" key="6">
    <source>
        <dbReference type="ARBA" id="ARBA00023254"/>
    </source>
</evidence>
<evidence type="ECO:0000313" key="11">
    <source>
        <dbReference type="EMBL" id="KZZ94288.1"/>
    </source>
</evidence>
<keyword evidence="4" id="KW-0067">ATP-binding</keyword>
<dbReference type="SMART" id="SM00534">
    <property type="entry name" value="MUTSac"/>
    <property type="match status" value="1"/>
</dbReference>
<dbReference type="GO" id="GO:0140664">
    <property type="term" value="F:ATP-dependent DNA damage sensor activity"/>
    <property type="evidence" value="ECO:0007669"/>
    <property type="project" value="InterPro"/>
</dbReference>
<keyword evidence="5" id="KW-0238">DNA-binding</keyword>
<dbReference type="EMBL" id="AZGY01000011">
    <property type="protein sequence ID" value="KZZ94288.1"/>
    <property type="molecule type" value="Genomic_DNA"/>
</dbReference>
<evidence type="ECO:0000256" key="1">
    <source>
        <dbReference type="ARBA" id="ARBA00007094"/>
    </source>
</evidence>
<dbReference type="GO" id="GO:0006298">
    <property type="term" value="P:mismatch repair"/>
    <property type="evidence" value="ECO:0007669"/>
    <property type="project" value="InterPro"/>
</dbReference>
<evidence type="ECO:0000256" key="5">
    <source>
        <dbReference type="ARBA" id="ARBA00023125"/>
    </source>
</evidence>
<dbReference type="Gene3D" id="1.10.1420.10">
    <property type="match status" value="2"/>
</dbReference>
<dbReference type="InterPro" id="IPR045076">
    <property type="entry name" value="MutS"/>
</dbReference>
<dbReference type="SUPFAM" id="SSF48334">
    <property type="entry name" value="DNA repair protein MutS, domain III"/>
    <property type="match status" value="1"/>
</dbReference>
<dbReference type="GO" id="GO:0005634">
    <property type="term" value="C:nucleus"/>
    <property type="evidence" value="ECO:0007669"/>
    <property type="project" value="TreeGrafter"/>
</dbReference>
<dbReference type="GO" id="GO:0030983">
    <property type="term" value="F:mismatched DNA binding"/>
    <property type="evidence" value="ECO:0007669"/>
    <property type="project" value="InterPro"/>
</dbReference>
<comment type="caution">
    <text evidence="11">The sequence shown here is derived from an EMBL/GenBank/DDBJ whole genome shotgun (WGS) entry which is preliminary data.</text>
</comment>
<dbReference type="GO" id="GO:0005524">
    <property type="term" value="F:ATP binding"/>
    <property type="evidence" value="ECO:0007669"/>
    <property type="project" value="UniProtKB-KW"/>
</dbReference>
<keyword evidence="3" id="KW-0547">Nucleotide-binding</keyword>
<dbReference type="InterPro" id="IPR017261">
    <property type="entry name" value="DNA_mismatch_repair_MutS/MSH"/>
</dbReference>
<comment type="subunit">
    <text evidence="7">Heterodimer consisting of MSH2-MSH3 (MutS beta). Forms a ternary complex with MutL alpha (MLH1-PMS1).</text>
</comment>
<dbReference type="AlphaFoldDB" id="A0A168ASH2"/>
<organism evidence="11 12">
    <name type="scientific">Moelleriella libera RCEF 2490</name>
    <dbReference type="NCBI Taxonomy" id="1081109"/>
    <lineage>
        <taxon>Eukaryota</taxon>
        <taxon>Fungi</taxon>
        <taxon>Dikarya</taxon>
        <taxon>Ascomycota</taxon>
        <taxon>Pezizomycotina</taxon>
        <taxon>Sordariomycetes</taxon>
        <taxon>Hypocreomycetidae</taxon>
        <taxon>Hypocreales</taxon>
        <taxon>Clavicipitaceae</taxon>
        <taxon>Moelleriella</taxon>
    </lineage>
</organism>
<dbReference type="InterPro" id="IPR000432">
    <property type="entry name" value="DNA_mismatch_repair_MutS_C"/>
</dbReference>
<dbReference type="SMART" id="SM00533">
    <property type="entry name" value="MUTSd"/>
    <property type="match status" value="1"/>
</dbReference>
<evidence type="ECO:0000256" key="2">
    <source>
        <dbReference type="ARBA" id="ARBA00022151"/>
    </source>
</evidence>
<dbReference type="InterPro" id="IPR027417">
    <property type="entry name" value="P-loop_NTPase"/>
</dbReference>
<evidence type="ECO:0000256" key="3">
    <source>
        <dbReference type="ARBA" id="ARBA00022741"/>
    </source>
</evidence>
<keyword evidence="12" id="KW-1185">Reference proteome</keyword>
<evidence type="ECO:0000313" key="12">
    <source>
        <dbReference type="Proteomes" id="UP000078544"/>
    </source>
</evidence>
<reference evidence="11 12" key="1">
    <citation type="journal article" date="2016" name="Genome Biol. Evol.">
        <title>Divergent and convergent evolution of fungal pathogenicity.</title>
        <authorList>
            <person name="Shang Y."/>
            <person name="Xiao G."/>
            <person name="Zheng P."/>
            <person name="Cen K."/>
            <person name="Zhan S."/>
            <person name="Wang C."/>
        </authorList>
    </citation>
    <scope>NUCLEOTIDE SEQUENCE [LARGE SCALE GENOMIC DNA]</scope>
    <source>
        <strain evidence="11 12">RCEF 2490</strain>
    </source>
</reference>
<evidence type="ECO:0000256" key="8">
    <source>
        <dbReference type="ARBA" id="ARBA00029792"/>
    </source>
</evidence>
<dbReference type="OrthoDB" id="276261at2759"/>
<proteinExistence type="inferred from homology"/>
<dbReference type="FunFam" id="3.40.50.300:FF:000870">
    <property type="entry name" value="MutS protein homolog 4"/>
    <property type="match status" value="1"/>
</dbReference>
<gene>
    <name evidence="11" type="ORF">AAL_05255</name>
</gene>
<dbReference type="InterPro" id="IPR007696">
    <property type="entry name" value="DNA_mismatch_repair_MutS_core"/>
</dbReference>
<dbReference type="PROSITE" id="PS00486">
    <property type="entry name" value="DNA_MISMATCH_REPAIR_2"/>
    <property type="match status" value="1"/>
</dbReference>
<comment type="similarity">
    <text evidence="1">Belongs to the DNA mismatch repair MutS family. MSH3 subfamily.</text>
</comment>
<accession>A0A168ASH2</accession>
<dbReference type="Gene3D" id="3.40.50.300">
    <property type="entry name" value="P-loop containing nucleotide triphosphate hydrolases"/>
    <property type="match status" value="1"/>
</dbReference>
<evidence type="ECO:0000259" key="10">
    <source>
        <dbReference type="PROSITE" id="PS00486"/>
    </source>
</evidence>